<gene>
    <name evidence="2" type="ORF">LshimejAT787_0100190</name>
</gene>
<evidence type="ECO:0000313" key="3">
    <source>
        <dbReference type="Proteomes" id="UP001063166"/>
    </source>
</evidence>
<protein>
    <recommendedName>
        <fullName evidence="4">F-box domain-containing protein</fullName>
    </recommendedName>
</protein>
<sequence length="605" mass="67220">MAQNADTALIAKVEAQAGMVNHRVLSDQELEWCKEILSNEERVLSQLDAEFEALRRKRDLQQQRVQKLHVAVAPHKRLPPEILSHIFVLCLPVAHDKVAIPPVLCKAPWLLGRVCSRWRSISRGERRLWGKVTIKVNAPTRRRDLLRACEILPPAAEVSVEATCRIPGFQTDVIHHLWRAQEFFFTVDCAKLKQVWRIISASPQSFAALRTVVLCVDGMPRAVDKVDTWTGVKPFRMAKSLKELRIAMSATLWPAFLSLDIPWSQLKAIDITGVANLSLEGIFGLLNKCHSLEELSITSPRGRQTGTTRPGQEPLKIPSLRSLCVKDILSPSLINEANLWNNLSTLDLWCAKFEDGRALHSILKHCGRLVDLCSPVPALPPGCTLGGRTLRCPYLTNVELGATRDTWLFATLDAPALANLSCIFTQASDLRPLRDMLAASRCPLHALSIEYDVLDDGLCVRVLPAGLGALLAAAPGITELNLFLGLLVPRDVLRDIGAGVLVPRLAELAVTPDDLEGFLQMVETRAESEARQGRKGLCDVQVFVSSEDYDEDDPDVIDALESRLDAVQRDDDTRRTSSAASTVRAHHEISARTFGTWWFMDKHFV</sequence>
<evidence type="ECO:0000313" key="2">
    <source>
        <dbReference type="EMBL" id="GLB33134.1"/>
    </source>
</evidence>
<reference evidence="2" key="1">
    <citation type="submission" date="2022-07" db="EMBL/GenBank/DDBJ databases">
        <title>The genome of Lyophyllum shimeji provides insight into the initial evolution of ectomycorrhizal fungal genome.</title>
        <authorList>
            <person name="Kobayashi Y."/>
            <person name="Shibata T."/>
            <person name="Hirakawa H."/>
            <person name="Shigenobu S."/>
            <person name="Nishiyama T."/>
            <person name="Yamada A."/>
            <person name="Hasebe M."/>
            <person name="Kawaguchi M."/>
        </authorList>
    </citation>
    <scope>NUCLEOTIDE SEQUENCE</scope>
    <source>
        <strain evidence="2">AT787</strain>
    </source>
</reference>
<keyword evidence="1" id="KW-0175">Coiled coil</keyword>
<keyword evidence="3" id="KW-1185">Reference proteome</keyword>
<dbReference type="EMBL" id="BRPK01000001">
    <property type="protein sequence ID" value="GLB33134.1"/>
    <property type="molecule type" value="Genomic_DNA"/>
</dbReference>
<evidence type="ECO:0008006" key="4">
    <source>
        <dbReference type="Google" id="ProtNLM"/>
    </source>
</evidence>
<name>A0A9P3PCW0_LYOSH</name>
<dbReference type="OrthoDB" id="3365698at2759"/>
<feature type="coiled-coil region" evidence="1">
    <location>
        <begin position="37"/>
        <end position="64"/>
    </location>
</feature>
<organism evidence="2 3">
    <name type="scientific">Lyophyllum shimeji</name>
    <name type="common">Hon-shimeji</name>
    <name type="synonym">Tricholoma shimeji</name>
    <dbReference type="NCBI Taxonomy" id="47721"/>
    <lineage>
        <taxon>Eukaryota</taxon>
        <taxon>Fungi</taxon>
        <taxon>Dikarya</taxon>
        <taxon>Basidiomycota</taxon>
        <taxon>Agaricomycotina</taxon>
        <taxon>Agaricomycetes</taxon>
        <taxon>Agaricomycetidae</taxon>
        <taxon>Agaricales</taxon>
        <taxon>Tricholomatineae</taxon>
        <taxon>Lyophyllaceae</taxon>
        <taxon>Lyophyllum</taxon>
    </lineage>
</organism>
<comment type="caution">
    <text evidence="2">The sequence shown here is derived from an EMBL/GenBank/DDBJ whole genome shotgun (WGS) entry which is preliminary data.</text>
</comment>
<dbReference type="SUPFAM" id="SSF52047">
    <property type="entry name" value="RNI-like"/>
    <property type="match status" value="1"/>
</dbReference>
<evidence type="ECO:0000256" key="1">
    <source>
        <dbReference type="SAM" id="Coils"/>
    </source>
</evidence>
<proteinExistence type="predicted"/>
<dbReference type="Gene3D" id="3.80.10.10">
    <property type="entry name" value="Ribonuclease Inhibitor"/>
    <property type="match status" value="1"/>
</dbReference>
<dbReference type="AlphaFoldDB" id="A0A9P3PCW0"/>
<dbReference type="Proteomes" id="UP001063166">
    <property type="component" value="Unassembled WGS sequence"/>
</dbReference>
<accession>A0A9P3PCW0</accession>
<dbReference type="InterPro" id="IPR032675">
    <property type="entry name" value="LRR_dom_sf"/>
</dbReference>